<name>A0A9P6KZQ4_9MICR</name>
<dbReference type="InterPro" id="IPR039481">
    <property type="entry name" value="EXOC2/Sec5_N_dom"/>
</dbReference>
<reference evidence="3 4" key="1">
    <citation type="journal article" date="2020" name="Genome Biol. Evol.">
        <title>Comparative genomics of strictly vertically transmitted, feminizing microsporidia endosymbionts of amphipod crustaceans.</title>
        <authorList>
            <person name="Cormier A."/>
            <person name="Chebbi M.A."/>
            <person name="Giraud I."/>
            <person name="Wattier R."/>
            <person name="Teixeira M."/>
            <person name="Gilbert C."/>
            <person name="Rigaud T."/>
            <person name="Cordaux R."/>
        </authorList>
    </citation>
    <scope>NUCLEOTIDE SEQUENCE [LARGE SCALE GENOMIC DNA]</scope>
    <source>
        <strain evidence="3 4">Ou3-Ou53</strain>
    </source>
</reference>
<evidence type="ECO:0000259" key="2">
    <source>
        <dbReference type="Pfam" id="PF15469"/>
    </source>
</evidence>
<keyword evidence="1" id="KW-0813">Transport</keyword>
<evidence type="ECO:0000313" key="3">
    <source>
        <dbReference type="EMBL" id="KAF9764782.1"/>
    </source>
</evidence>
<sequence>MDKEPLKTEKKKTLDDKFNVINVINKTYQDSTEYDLNDSLIFLSNVISKTKVKNKELVKKNFSKFVECRIVLEEILEDMRKKGLDVGMSSEVKENIKNIESKFKAITGEILANSQYDADRDRRAMIIKRYKTLFNLKDLLKANLSHKERFVKIYQEGYNQYLELRRSKHVQNLWASIKEIRIVFLEDIYKEIQSQNNSFIEVLYYFDLYFKVCESKTDRKIMNTLLLNFKEKVLDVPYVEKGYFLKDTNFLYLKTMIHLDKELQRDLTKTLFEKVKNIFNTSSLEFIKIWMKKYKRLISMIDVDLEVSSAYFTILKSMKKDLVNQRMTQDCCLDKLKTEFNFFVEMLEQDEKYILYSRFLQIVREKVKTGVQKMDLFIEKLNEFDKFLKPNEDTFDEFQEMKKELKTREIRKDIVYLAEYTKNNTRASSLMEIVRTINRSPDCFSIIIKGASPAIEKDNVLVYFLHKILEKEEPNLTNEQSEEVRKLEKQFGFLINL</sequence>
<keyword evidence="4" id="KW-1185">Reference proteome</keyword>
<gene>
    <name evidence="3" type="primary">SEC5A</name>
    <name evidence="3" type="ORF">NGRA_0286</name>
</gene>
<dbReference type="Proteomes" id="UP000740883">
    <property type="component" value="Unassembled WGS sequence"/>
</dbReference>
<dbReference type="AlphaFoldDB" id="A0A9P6KZQ4"/>
<dbReference type="Pfam" id="PF15469">
    <property type="entry name" value="Sec5"/>
    <property type="match status" value="1"/>
</dbReference>
<comment type="caution">
    <text evidence="3">The sequence shown here is derived from an EMBL/GenBank/DDBJ whole genome shotgun (WGS) entry which is preliminary data.</text>
</comment>
<dbReference type="EMBL" id="SBJO01000009">
    <property type="protein sequence ID" value="KAF9764782.1"/>
    <property type="molecule type" value="Genomic_DNA"/>
</dbReference>
<protein>
    <submittedName>
        <fullName evidence="3">Exocyst complex component SEC5A</fullName>
    </submittedName>
</protein>
<organism evidence="3 4">
    <name type="scientific">Nosema granulosis</name>
    <dbReference type="NCBI Taxonomy" id="83296"/>
    <lineage>
        <taxon>Eukaryota</taxon>
        <taxon>Fungi</taxon>
        <taxon>Fungi incertae sedis</taxon>
        <taxon>Microsporidia</taxon>
        <taxon>Nosematidae</taxon>
        <taxon>Nosema</taxon>
    </lineage>
</organism>
<feature type="domain" description="Exocyst complex component EXOC2/Sec5 N-terminal" evidence="2">
    <location>
        <begin position="15"/>
        <end position="196"/>
    </location>
</feature>
<accession>A0A9P6KZQ4</accession>
<dbReference type="OrthoDB" id="26242at2759"/>
<evidence type="ECO:0000313" key="4">
    <source>
        <dbReference type="Proteomes" id="UP000740883"/>
    </source>
</evidence>
<proteinExistence type="predicted"/>
<evidence type="ECO:0000256" key="1">
    <source>
        <dbReference type="ARBA" id="ARBA00022448"/>
    </source>
</evidence>